<dbReference type="PROSITE" id="PS52040">
    <property type="entry name" value="TOPO_IIA"/>
    <property type="match status" value="1"/>
</dbReference>
<dbReference type="GO" id="GO:0009330">
    <property type="term" value="C:DNA topoisomerase type II (double strand cut, ATP-hydrolyzing) complex"/>
    <property type="evidence" value="ECO:0007669"/>
    <property type="project" value="TreeGrafter"/>
</dbReference>
<evidence type="ECO:0000256" key="7">
    <source>
        <dbReference type="ARBA" id="ARBA00023235"/>
    </source>
</evidence>
<dbReference type="STRING" id="1379.HMPREF3186_01421"/>
<dbReference type="GO" id="GO:0006261">
    <property type="term" value="P:DNA-templated DNA replication"/>
    <property type="evidence" value="ECO:0007669"/>
    <property type="project" value="UniProtKB-UniRule"/>
</dbReference>
<dbReference type="InterPro" id="IPR002205">
    <property type="entry name" value="Topo_IIA_dom_A"/>
</dbReference>
<dbReference type="Pfam" id="PF00521">
    <property type="entry name" value="DNA_topoisoIV"/>
    <property type="match status" value="1"/>
</dbReference>
<dbReference type="EMBL" id="LSDC01000099">
    <property type="protein sequence ID" value="KXB58343.1"/>
    <property type="molecule type" value="Genomic_DNA"/>
</dbReference>
<dbReference type="PANTHER" id="PTHR43493">
    <property type="entry name" value="DNA GYRASE/TOPOISOMERASE SUBUNIT A"/>
    <property type="match status" value="1"/>
</dbReference>
<gene>
    <name evidence="9" type="primary">gyrA</name>
    <name evidence="12" type="ORF">HMPREF3186_01421</name>
</gene>
<evidence type="ECO:0000256" key="10">
    <source>
        <dbReference type="PROSITE-ProRule" id="PRU01384"/>
    </source>
</evidence>
<evidence type="ECO:0000256" key="8">
    <source>
        <dbReference type="ARBA" id="ARBA00063644"/>
    </source>
</evidence>
<evidence type="ECO:0000259" key="11">
    <source>
        <dbReference type="PROSITE" id="PS52040"/>
    </source>
</evidence>
<evidence type="ECO:0000256" key="1">
    <source>
        <dbReference type="ARBA" id="ARBA00000185"/>
    </source>
</evidence>
<dbReference type="InterPro" id="IPR013760">
    <property type="entry name" value="Topo_IIA-like_dom_sf"/>
</dbReference>
<dbReference type="InterPro" id="IPR006691">
    <property type="entry name" value="GyrA/parC_rep"/>
</dbReference>
<evidence type="ECO:0000256" key="4">
    <source>
        <dbReference type="ARBA" id="ARBA00022840"/>
    </source>
</evidence>
<evidence type="ECO:0000256" key="9">
    <source>
        <dbReference type="HAMAP-Rule" id="MF_01897"/>
    </source>
</evidence>
<dbReference type="GO" id="GO:0034335">
    <property type="term" value="F:DNA negative supercoiling activity"/>
    <property type="evidence" value="ECO:0007669"/>
    <property type="project" value="UniProtKB-ARBA"/>
</dbReference>
<keyword evidence="3 9" id="KW-0547">Nucleotide-binding</keyword>
<accession>A0A133ZSE1</accession>
<evidence type="ECO:0000313" key="12">
    <source>
        <dbReference type="EMBL" id="KXB58343.1"/>
    </source>
</evidence>
<dbReference type="FunFam" id="2.120.10.90:FF:000005">
    <property type="entry name" value="DNA topoisomerase 4 subunit A"/>
    <property type="match status" value="1"/>
</dbReference>
<dbReference type="PANTHER" id="PTHR43493:SF5">
    <property type="entry name" value="DNA GYRASE SUBUNIT A, CHLOROPLASTIC_MITOCHONDRIAL"/>
    <property type="match status" value="1"/>
</dbReference>
<dbReference type="HAMAP" id="MF_01897">
    <property type="entry name" value="GyrA"/>
    <property type="match status" value="1"/>
</dbReference>
<comment type="function">
    <text evidence="9">A type II topoisomerase that negatively supercoils closed circular double-stranded (ds) DNA in an ATP-dependent manner to modulate DNA topology and maintain chromosomes in an underwound state. Negative supercoiling favors strand separation, and DNA replication, transcription, recombination and repair, all of which involve strand separation. Also able to catalyze the interconversion of other topological isomers of dsDNA rings, including catenanes and knotted rings. Type II topoisomerases break and join 2 DNA strands simultaneously in an ATP-dependent manner.</text>
</comment>
<protein>
    <recommendedName>
        <fullName evidence="9">DNA gyrase subunit A</fullName>
        <ecNumber evidence="9">5.6.2.2</ecNumber>
    </recommendedName>
</protein>
<comment type="caution">
    <text evidence="12">The sequence shown here is derived from an EMBL/GenBank/DDBJ whole genome shotgun (WGS) entry which is preliminary data.</text>
</comment>
<sequence>MEDNKNNITLRNITTEIENSFLDYSMSVIVSRALPDVRDGLKPVHRRILYAFNDLGLTYDKPYKKSAFVVGEVMAKYHPHGDSATYGTIVRLAQDFNSRYPLVDGQGNFGSIDGDGAAAMRYTEARMSKIASELLRDINKDTVDMQDNYDGTKQEPKVLPARIPNLLVNGSSGIAVGMATNIPPHNLGEVIDGVIALADNSEITIAELMSKIKGPDFPTGSFLLGRSGIVKAYTTGRGSVIMRGKTEIEQMKNGKERIIITEIPYQVNKAKLVEKIAELARDKKIEGVTDLRDESNLKGMRIVIELRRDVNSNVILNNLYKLTPLQSSFGVNMIALVNGVPKLLNLKEVLYYYLEHQKEVVVRRTKFDLKKAQARAHILEGLRIALDNIDRIISLIRGSQTAEEAKAGLIDQFGLTEIQAQAILDMRLQRLTGLERDKIEEEYSKLMELIADLEDILAKPERVIQIVKDELLEVKEKFGDKRRSVIIEGQVDQIENEDLIEKEQIIITLSHNQYIKRLAASTYKSQGRGGRGVNGMTTNDEDNVAYMLSCSTHDHILFFTDKGKVYTLKGYEINQMSRQSKGIPIINLLEIEKEEKVNSIIAISDLQEEGTNLIFSTKYGIIKKSKLGDYASILKKGKIALKLDEDDALIDVQRITDDQDIMIVTANGQAIRINAEKVRTMGRVSRGVKGITLSPDDYVVGMEVVDESKKILTVTENGIGKISKSTEFNVINRGGKGVKVAKVTKKTGKIVAVKSIAGNEDLMIMTDQGIIIRIDVSTISTLGRTATGVKVINLVDNQKVATVTLAAKEESYEEE</sequence>
<comment type="subunit">
    <text evidence="8">Heterotetramer composed of ParC and ParE.</text>
</comment>
<dbReference type="RefSeq" id="WP_060914512.1">
    <property type="nucleotide sequence ID" value="NZ_KQ959982.1"/>
</dbReference>
<keyword evidence="7 9" id="KW-0413">Isomerase</keyword>
<dbReference type="Proteomes" id="UP000070355">
    <property type="component" value="Unassembled WGS sequence"/>
</dbReference>
<dbReference type="FunFam" id="3.30.1360.40:FF:000002">
    <property type="entry name" value="DNA gyrase subunit A"/>
    <property type="match status" value="1"/>
</dbReference>
<dbReference type="InterPro" id="IPR005743">
    <property type="entry name" value="GyrA"/>
</dbReference>
<keyword evidence="5 9" id="KW-0799">Topoisomerase</keyword>
<dbReference type="GO" id="GO:0005737">
    <property type="term" value="C:cytoplasm"/>
    <property type="evidence" value="ECO:0007669"/>
    <property type="project" value="UniProtKB-SubCell"/>
</dbReference>
<feature type="active site" description="O-(5'-phospho-DNA)-tyrosine intermediate" evidence="9 10">
    <location>
        <position position="122"/>
    </location>
</feature>
<dbReference type="Gene3D" id="3.30.1360.40">
    <property type="match status" value="1"/>
</dbReference>
<dbReference type="SMART" id="SM00434">
    <property type="entry name" value="TOP4c"/>
    <property type="match status" value="1"/>
</dbReference>
<keyword evidence="6 9" id="KW-0238">DNA-binding</keyword>
<comment type="subunit">
    <text evidence="9">Heterotetramer, composed of two GyrA and two GyrB chains. In the heterotetramer, GyrA contains the active site tyrosine that forms a transient covalent intermediate with DNA, while GyrB binds cofactors and catalyzes ATP hydrolysis.</text>
</comment>
<dbReference type="InterPro" id="IPR050220">
    <property type="entry name" value="Type_II_DNA_Topoisomerases"/>
</dbReference>
<keyword evidence="9" id="KW-0963">Cytoplasm</keyword>
<dbReference type="SUPFAM" id="SSF56719">
    <property type="entry name" value="Type II DNA topoisomerase"/>
    <property type="match status" value="1"/>
</dbReference>
<organism evidence="12 13">
    <name type="scientific">Gemella haemolysans</name>
    <dbReference type="NCBI Taxonomy" id="1379"/>
    <lineage>
        <taxon>Bacteria</taxon>
        <taxon>Bacillati</taxon>
        <taxon>Bacillota</taxon>
        <taxon>Bacilli</taxon>
        <taxon>Bacillales</taxon>
        <taxon>Gemellaceae</taxon>
        <taxon>Gemella</taxon>
    </lineage>
</organism>
<dbReference type="OrthoDB" id="9806486at2"/>
<dbReference type="FunFam" id="3.90.199.10:FF:000001">
    <property type="entry name" value="DNA gyrase subunit A"/>
    <property type="match status" value="1"/>
</dbReference>
<name>A0A133ZSE1_9BACL</name>
<evidence type="ECO:0000256" key="2">
    <source>
        <dbReference type="ARBA" id="ARBA00008263"/>
    </source>
</evidence>
<evidence type="ECO:0000256" key="6">
    <source>
        <dbReference type="ARBA" id="ARBA00023125"/>
    </source>
</evidence>
<feature type="domain" description="Topo IIA-type catalytic" evidence="11">
    <location>
        <begin position="34"/>
        <end position="499"/>
    </location>
</feature>
<dbReference type="CDD" id="cd00187">
    <property type="entry name" value="TOP4c"/>
    <property type="match status" value="1"/>
</dbReference>
<evidence type="ECO:0000256" key="5">
    <source>
        <dbReference type="ARBA" id="ARBA00023029"/>
    </source>
</evidence>
<dbReference type="NCBIfam" id="TIGR01063">
    <property type="entry name" value="gyrA"/>
    <property type="match status" value="1"/>
</dbReference>
<dbReference type="FunFam" id="1.10.268.10:FF:000001">
    <property type="entry name" value="DNA gyrase subunit A"/>
    <property type="match status" value="1"/>
</dbReference>
<dbReference type="GO" id="GO:0005524">
    <property type="term" value="F:ATP binding"/>
    <property type="evidence" value="ECO:0007669"/>
    <property type="project" value="UniProtKB-UniRule"/>
</dbReference>
<dbReference type="AlphaFoldDB" id="A0A133ZSE1"/>
<dbReference type="PATRIC" id="fig|1379.3.peg.1405"/>
<dbReference type="Pfam" id="PF03989">
    <property type="entry name" value="DNA_gyraseA_C"/>
    <property type="match status" value="6"/>
</dbReference>
<comment type="miscellaneous">
    <text evidence="9">Few gyrases are as efficient as E.coli at forming negative supercoils. Not all organisms have 2 type II topoisomerases; in organisms with a single type II topoisomerase this enzyme also has to decatenate newly replicated chromosomes.</text>
</comment>
<dbReference type="GO" id="GO:0006265">
    <property type="term" value="P:DNA topological change"/>
    <property type="evidence" value="ECO:0007669"/>
    <property type="project" value="UniProtKB-UniRule"/>
</dbReference>
<proteinExistence type="inferred from homology"/>
<dbReference type="GO" id="GO:0003677">
    <property type="term" value="F:DNA binding"/>
    <property type="evidence" value="ECO:0007669"/>
    <property type="project" value="UniProtKB-UniRule"/>
</dbReference>
<dbReference type="NCBIfam" id="NF004043">
    <property type="entry name" value="PRK05560.1"/>
    <property type="match status" value="1"/>
</dbReference>
<comment type="catalytic activity">
    <reaction evidence="1 9 10">
        <text>ATP-dependent breakage, passage and rejoining of double-stranded DNA.</text>
        <dbReference type="EC" id="5.6.2.2"/>
    </reaction>
</comment>
<evidence type="ECO:0000313" key="13">
    <source>
        <dbReference type="Proteomes" id="UP000070355"/>
    </source>
</evidence>
<reference evidence="13" key="1">
    <citation type="submission" date="2016-01" db="EMBL/GenBank/DDBJ databases">
        <authorList>
            <person name="Mitreva M."/>
            <person name="Pepin K.H."/>
            <person name="Mihindukulasuriya K.A."/>
            <person name="Fulton R."/>
            <person name="Fronick C."/>
            <person name="O'Laughlin M."/>
            <person name="Miner T."/>
            <person name="Herter B."/>
            <person name="Rosa B.A."/>
            <person name="Cordes M."/>
            <person name="Tomlinson C."/>
            <person name="Wollam A."/>
            <person name="Palsikar V.B."/>
            <person name="Mardis E.R."/>
            <person name="Wilson R.K."/>
        </authorList>
    </citation>
    <scope>NUCLEOTIDE SEQUENCE [LARGE SCALE GENOMIC DNA]</scope>
    <source>
        <strain evidence="13">DNF01167</strain>
    </source>
</reference>
<dbReference type="EC" id="5.6.2.2" evidence="9"/>
<dbReference type="InterPro" id="IPR013758">
    <property type="entry name" value="Topo_IIA_A/C_ab"/>
</dbReference>
<dbReference type="InterPro" id="IPR013757">
    <property type="entry name" value="Topo_IIA_A_a_sf"/>
</dbReference>
<comment type="subcellular location">
    <subcellularLocation>
        <location evidence="9">Cytoplasm</location>
    </subcellularLocation>
</comment>
<dbReference type="SUPFAM" id="SSF101904">
    <property type="entry name" value="GyrA/ParC C-terminal domain-like"/>
    <property type="match status" value="1"/>
</dbReference>
<keyword evidence="4 9" id="KW-0067">ATP-binding</keyword>
<dbReference type="GO" id="GO:0005694">
    <property type="term" value="C:chromosome"/>
    <property type="evidence" value="ECO:0007669"/>
    <property type="project" value="InterPro"/>
</dbReference>
<evidence type="ECO:0000256" key="3">
    <source>
        <dbReference type="ARBA" id="ARBA00022741"/>
    </source>
</evidence>
<dbReference type="Gene3D" id="2.120.10.90">
    <property type="entry name" value="DNA gyrase/topoisomerase IV, subunit A, C-terminal"/>
    <property type="match status" value="1"/>
</dbReference>
<feature type="short sequence motif" description="GyrA-box" evidence="9">
    <location>
        <begin position="526"/>
        <end position="532"/>
    </location>
</feature>
<dbReference type="InterPro" id="IPR035516">
    <property type="entry name" value="Gyrase/topoIV_suA_C"/>
</dbReference>
<dbReference type="Gene3D" id="1.10.268.10">
    <property type="entry name" value="Topoisomerase, domain 3"/>
    <property type="match status" value="1"/>
</dbReference>
<comment type="similarity">
    <text evidence="2 9">Belongs to the type II topoisomerase GyrA/ParC subunit family.</text>
</comment>
<dbReference type="Gene3D" id="3.90.199.10">
    <property type="entry name" value="Topoisomerase II, domain 5"/>
    <property type="match status" value="1"/>
</dbReference>
<dbReference type="NCBIfam" id="NF004044">
    <property type="entry name" value="PRK05561.1"/>
    <property type="match status" value="1"/>
</dbReference>